<evidence type="ECO:0000256" key="6">
    <source>
        <dbReference type="PIRNR" id="PIRNR000723"/>
    </source>
</evidence>
<evidence type="ECO:0000256" key="5">
    <source>
        <dbReference type="NCBIfam" id="TIGR00746"/>
    </source>
</evidence>
<dbReference type="AlphaFoldDB" id="A0A9X1JYK1"/>
<dbReference type="NCBIfam" id="TIGR00746">
    <property type="entry name" value="arcC"/>
    <property type="match status" value="1"/>
</dbReference>
<dbReference type="PANTHER" id="PTHR30409:SF1">
    <property type="entry name" value="CARBAMATE KINASE-RELATED"/>
    <property type="match status" value="1"/>
</dbReference>
<evidence type="ECO:0000313" key="9">
    <source>
        <dbReference type="Proteomes" id="UP001138661"/>
    </source>
</evidence>
<evidence type="ECO:0000256" key="4">
    <source>
        <dbReference type="ARBA" id="ARBA00022777"/>
    </source>
</evidence>
<sequence>MRIVVALGGNALSVRGESLTAESQRASIRVAAASLAQLLEAGHEVVITHGNGPQVGYLALQGGAFPLDVLGAETDGMIGYVLQQELDNAYAPETHYATLLTQIEVDPDDPAFLAPTKFIGPIYTEEEAAKLSAERSWTMGRDGVHFRRTVPSPRPKRILELGVIRLLLDQGVVIICAGGGGIPVVQKDDGSMIGVEAVIDKDHASGLLARALDADAFLMLTDVAGVFTGWGTPDQSLIRQASPQELAQMSFPAGSMGPKVEAACEFATATGGFAAIGRLADTQSLVAGTTGTRICSDRNAPPAP</sequence>
<evidence type="ECO:0000313" key="8">
    <source>
        <dbReference type="EMBL" id="MBW4706304.1"/>
    </source>
</evidence>
<dbReference type="RefSeq" id="WP_219497832.1">
    <property type="nucleotide sequence ID" value="NZ_JAHXDN010000001.1"/>
</dbReference>
<comment type="caution">
    <text evidence="8">The sequence shown here is derived from an EMBL/GenBank/DDBJ whole genome shotgun (WGS) entry which is preliminary data.</text>
</comment>
<evidence type="ECO:0000256" key="1">
    <source>
        <dbReference type="ARBA" id="ARBA00004850"/>
    </source>
</evidence>
<dbReference type="GO" id="GO:0008804">
    <property type="term" value="F:carbamate kinase activity"/>
    <property type="evidence" value="ECO:0007669"/>
    <property type="project" value="UniProtKB-UniRule"/>
</dbReference>
<protein>
    <recommendedName>
        <fullName evidence="5 6">Carbamate kinase</fullName>
    </recommendedName>
</protein>
<evidence type="ECO:0000256" key="3">
    <source>
        <dbReference type="ARBA" id="ARBA00022679"/>
    </source>
</evidence>
<accession>A0A9X1JYK1</accession>
<organism evidence="8 9">
    <name type="scientific">Roseobacter insulae</name>
    <dbReference type="NCBI Taxonomy" id="2859783"/>
    <lineage>
        <taxon>Bacteria</taxon>
        <taxon>Pseudomonadati</taxon>
        <taxon>Pseudomonadota</taxon>
        <taxon>Alphaproteobacteria</taxon>
        <taxon>Rhodobacterales</taxon>
        <taxon>Roseobacteraceae</taxon>
        <taxon>Roseobacter</taxon>
    </lineage>
</organism>
<keyword evidence="4 6" id="KW-0418">Kinase</keyword>
<dbReference type="PIRSF" id="PIRSF000723">
    <property type="entry name" value="Carbamate_kin"/>
    <property type="match status" value="1"/>
</dbReference>
<name>A0A9X1JYK1_9RHOB</name>
<dbReference type="InterPro" id="IPR003964">
    <property type="entry name" value="Carb_kinase"/>
</dbReference>
<gene>
    <name evidence="8" type="primary">arcC</name>
    <name evidence="8" type="ORF">KX928_00730</name>
</gene>
<dbReference type="FunFam" id="3.40.1160.10:FF:000007">
    <property type="entry name" value="Carbamate kinase"/>
    <property type="match status" value="1"/>
</dbReference>
<keyword evidence="9" id="KW-1185">Reference proteome</keyword>
<reference evidence="8" key="1">
    <citation type="submission" date="2021-07" db="EMBL/GenBank/DDBJ databases">
        <title>Roseobacter insulae sp. nov., isolated from a tidal flat.</title>
        <authorList>
            <person name="Park S."/>
            <person name="Yoon J.-H."/>
        </authorList>
    </citation>
    <scope>NUCLEOTIDE SEQUENCE</scope>
    <source>
        <strain evidence="8">YSTF-M11</strain>
    </source>
</reference>
<comment type="similarity">
    <text evidence="2 6">Belongs to the carbamate kinase family.</text>
</comment>
<feature type="domain" description="Aspartate/glutamate/uridylate kinase" evidence="7">
    <location>
        <begin position="1"/>
        <end position="268"/>
    </location>
</feature>
<evidence type="ECO:0000256" key="2">
    <source>
        <dbReference type="ARBA" id="ARBA00011066"/>
    </source>
</evidence>
<dbReference type="Proteomes" id="UP001138661">
    <property type="component" value="Unassembled WGS sequence"/>
</dbReference>
<dbReference type="InterPro" id="IPR001048">
    <property type="entry name" value="Asp/Glu/Uridylate_kinase"/>
</dbReference>
<dbReference type="EMBL" id="JAHXDN010000001">
    <property type="protein sequence ID" value="MBW4706304.1"/>
    <property type="molecule type" value="Genomic_DNA"/>
</dbReference>
<dbReference type="NCBIfam" id="NF009008">
    <property type="entry name" value="PRK12354.1"/>
    <property type="match status" value="1"/>
</dbReference>
<comment type="pathway">
    <text evidence="1">Amino-acid degradation; L-arginine degradation via ADI pathway.</text>
</comment>
<proteinExistence type="inferred from homology"/>
<keyword evidence="3 6" id="KW-0808">Transferase</keyword>
<dbReference type="GO" id="GO:0005829">
    <property type="term" value="C:cytosol"/>
    <property type="evidence" value="ECO:0007669"/>
    <property type="project" value="TreeGrafter"/>
</dbReference>
<dbReference type="CDD" id="cd04235">
    <property type="entry name" value="AAK_CK"/>
    <property type="match status" value="1"/>
</dbReference>
<dbReference type="PANTHER" id="PTHR30409">
    <property type="entry name" value="CARBAMATE KINASE"/>
    <property type="match status" value="1"/>
</dbReference>
<dbReference type="Pfam" id="PF00696">
    <property type="entry name" value="AA_kinase"/>
    <property type="match status" value="1"/>
</dbReference>
<evidence type="ECO:0000259" key="7">
    <source>
        <dbReference type="Pfam" id="PF00696"/>
    </source>
</evidence>
<dbReference type="GO" id="GO:0019546">
    <property type="term" value="P:L-arginine deiminase pathway"/>
    <property type="evidence" value="ECO:0007669"/>
    <property type="project" value="TreeGrafter"/>
</dbReference>